<name>A0A0F9PX27_9ZZZZ</name>
<sequence length="150" mass="17441">MLRLWRIYTNTLGTDSFAFDSDKLCREYFNPLLILDNIGIGRAVADKLVQLGYPNLYYMREDKVGYALNRPNKRELAVKLVEKINDESLITRYPPQIKELMEYQWINGYPEPTGKTHGDTIIPLMFISEFLDEIGIVQEASMFVGGRQIW</sequence>
<reference evidence="1" key="1">
    <citation type="journal article" date="2015" name="Nature">
        <title>Complex archaea that bridge the gap between prokaryotes and eukaryotes.</title>
        <authorList>
            <person name="Spang A."/>
            <person name="Saw J.H."/>
            <person name="Jorgensen S.L."/>
            <person name="Zaremba-Niedzwiedzka K."/>
            <person name="Martijn J."/>
            <person name="Lind A.E."/>
            <person name="van Eijk R."/>
            <person name="Schleper C."/>
            <person name="Guy L."/>
            <person name="Ettema T.J."/>
        </authorList>
    </citation>
    <scope>NUCLEOTIDE SEQUENCE</scope>
</reference>
<comment type="caution">
    <text evidence="1">The sequence shown here is derived from an EMBL/GenBank/DDBJ whole genome shotgun (WGS) entry which is preliminary data.</text>
</comment>
<protein>
    <submittedName>
        <fullName evidence="1">Uncharacterized protein</fullName>
    </submittedName>
</protein>
<accession>A0A0F9PX27</accession>
<gene>
    <name evidence="1" type="ORF">LCGC14_0845730</name>
</gene>
<dbReference type="AlphaFoldDB" id="A0A0F9PX27"/>
<evidence type="ECO:0000313" key="1">
    <source>
        <dbReference type="EMBL" id="KKN29267.1"/>
    </source>
</evidence>
<organism evidence="1">
    <name type="scientific">marine sediment metagenome</name>
    <dbReference type="NCBI Taxonomy" id="412755"/>
    <lineage>
        <taxon>unclassified sequences</taxon>
        <taxon>metagenomes</taxon>
        <taxon>ecological metagenomes</taxon>
    </lineage>
</organism>
<dbReference type="Gene3D" id="3.30.420.240">
    <property type="match status" value="1"/>
</dbReference>
<dbReference type="EMBL" id="LAZR01002498">
    <property type="protein sequence ID" value="KKN29267.1"/>
    <property type="molecule type" value="Genomic_DNA"/>
</dbReference>
<proteinExistence type="predicted"/>